<name>A0A671EG38_RHIFE</name>
<dbReference type="GeneTree" id="ENSGT00390000009781"/>
<organism evidence="1 2">
    <name type="scientific">Rhinolophus ferrumequinum</name>
    <name type="common">Greater horseshoe bat</name>
    <dbReference type="NCBI Taxonomy" id="59479"/>
    <lineage>
        <taxon>Eukaryota</taxon>
        <taxon>Metazoa</taxon>
        <taxon>Chordata</taxon>
        <taxon>Craniata</taxon>
        <taxon>Vertebrata</taxon>
        <taxon>Euteleostomi</taxon>
        <taxon>Mammalia</taxon>
        <taxon>Eutheria</taxon>
        <taxon>Laurasiatheria</taxon>
        <taxon>Chiroptera</taxon>
        <taxon>Yinpterochiroptera</taxon>
        <taxon>Rhinolophoidea</taxon>
        <taxon>Rhinolophidae</taxon>
        <taxon>Rhinolophinae</taxon>
        <taxon>Rhinolophus</taxon>
    </lineage>
</organism>
<reference evidence="1 2" key="2">
    <citation type="journal article" date="2018" name="Annu Rev Anim Biosci">
        <title>Bat Biology, Genomes, and the Bat1K Project: To Generate Chromosome-Level Genomes for All Living Bat Species.</title>
        <authorList>
            <person name="Teeling E.C."/>
            <person name="Vernes S.C."/>
            <person name="Davalos L.M."/>
            <person name="Ray D.A."/>
            <person name="Gilbert M.T.P."/>
            <person name="Myers E."/>
        </authorList>
    </citation>
    <scope>NUCLEOTIDE SEQUENCE</scope>
</reference>
<evidence type="ECO:0000313" key="1">
    <source>
        <dbReference type="Ensembl" id="ENSRFEP00010012234.1"/>
    </source>
</evidence>
<protein>
    <submittedName>
        <fullName evidence="1">Histocompatibility minor HB-1</fullName>
    </submittedName>
</protein>
<dbReference type="Ensembl" id="ENSRFET00010013378.1">
    <property type="protein sequence ID" value="ENSRFEP00010012234.1"/>
    <property type="gene ID" value="ENSRFEG00010008275.1"/>
</dbReference>
<keyword evidence="2" id="KW-1185">Reference proteome</keyword>
<dbReference type="Proteomes" id="UP000472240">
    <property type="component" value="Chromosome 24"/>
</dbReference>
<evidence type="ECO:0000313" key="2">
    <source>
        <dbReference type="Proteomes" id="UP000472240"/>
    </source>
</evidence>
<dbReference type="GO" id="GO:0071356">
    <property type="term" value="P:cellular response to tumor necrosis factor"/>
    <property type="evidence" value="ECO:0007669"/>
    <property type="project" value="Ensembl"/>
</dbReference>
<accession>A0A671EG38</accession>
<proteinExistence type="predicted"/>
<dbReference type="AlphaFoldDB" id="A0A671EG38"/>
<reference evidence="1" key="4">
    <citation type="submission" date="2025-08" db="UniProtKB">
        <authorList>
            <consortium name="Ensembl"/>
        </authorList>
    </citation>
    <scope>IDENTIFICATION</scope>
</reference>
<reference evidence="1" key="5">
    <citation type="submission" date="2025-09" db="UniProtKB">
        <authorList>
            <consortium name="Ensembl"/>
        </authorList>
    </citation>
    <scope>IDENTIFICATION</scope>
</reference>
<dbReference type="InParanoid" id="A0A671EG38"/>
<dbReference type="GO" id="GO:0032729">
    <property type="term" value="P:positive regulation of type II interferon production"/>
    <property type="evidence" value="ECO:0007669"/>
    <property type="project" value="Ensembl"/>
</dbReference>
<reference evidence="2" key="3">
    <citation type="submission" date="2018-12" db="EMBL/GenBank/DDBJ databases">
        <title>G10K-VGP greater horseshoe bat female genome, primary haplotype.</title>
        <authorList>
            <person name="Teeling E."/>
            <person name="Myers G."/>
            <person name="Vernes S."/>
            <person name="Pippel M."/>
            <person name="Winkler S."/>
            <person name="Fedrigo O."/>
            <person name="Rhie A."/>
            <person name="Koren S."/>
            <person name="Phillippy A."/>
            <person name="Lewin H."/>
            <person name="Damas J."/>
            <person name="Howe K."/>
            <person name="Mountcastle J."/>
            <person name="Jarvis E.D."/>
        </authorList>
    </citation>
    <scope>NUCLEOTIDE SEQUENCE [LARGE SCALE GENOMIC DNA]</scope>
</reference>
<sequence>MEEEQACRGEKGSCLHVWKSESIKVEYYVFQRQSSFPTYEYG</sequence>
<reference evidence="1 2" key="1">
    <citation type="journal article" date="2015" name="Annu Rev Anim Biosci">
        <title>The Genome 10K Project: a way forward.</title>
        <authorList>
            <person name="Koepfli K.P."/>
            <person name="Paten B."/>
            <person name="O'Brien S.J."/>
            <person name="Koepfli K.P."/>
            <person name="Paten B."/>
            <person name="Antunes A."/>
            <person name="Belov K."/>
            <person name="Bustamante C."/>
            <person name="Castoe T.A."/>
            <person name="Clawson H."/>
            <person name="Crawford A.J."/>
            <person name="Diekhans M."/>
            <person name="Distel D."/>
            <person name="Durbin R."/>
            <person name="Earl D."/>
            <person name="Fujita M.K."/>
            <person name="Gamble T."/>
            <person name="Georges A."/>
            <person name="Gemmell N."/>
            <person name="Gilbert M.T."/>
            <person name="Graves J.M."/>
            <person name="Green R.E."/>
            <person name="Hickey G."/>
            <person name="Jarvis E.D."/>
            <person name="Johnson W."/>
            <person name="Komissarov A."/>
            <person name="Korf I."/>
            <person name="Kuhn R."/>
            <person name="Larkin D.M."/>
            <person name="Lewin H."/>
            <person name="Lopez J.V."/>
            <person name="Ma J."/>
            <person name="Marques-Bonet T."/>
            <person name="Miller W."/>
            <person name="Murphy R."/>
            <person name="Pevzner P."/>
            <person name="Shapiro B."/>
            <person name="Steiner C."/>
            <person name="Tamazian G."/>
            <person name="Venkatesh B."/>
            <person name="Wang J."/>
            <person name="Wayne R."/>
            <person name="Wiley E."/>
            <person name="Yang H."/>
            <person name="Zhang G."/>
            <person name="Haussler D."/>
            <person name="Ryder O."/>
            <person name="O'Brien S.J."/>
        </authorList>
    </citation>
    <scope>NUCLEOTIDE SEQUENCE</scope>
</reference>
<gene>
    <name evidence="1" type="primary">HMHB1</name>
</gene>